<dbReference type="EMBL" id="META01000001">
    <property type="protein sequence ID" value="OGB74559.1"/>
    <property type="molecule type" value="Genomic_DNA"/>
</dbReference>
<dbReference type="Proteomes" id="UP000176651">
    <property type="component" value="Unassembled WGS sequence"/>
</dbReference>
<reference evidence="2 3" key="1">
    <citation type="journal article" date="2016" name="Nat. Commun.">
        <title>Thousands of microbial genomes shed light on interconnected biogeochemical processes in an aquifer system.</title>
        <authorList>
            <person name="Anantharaman K."/>
            <person name="Brown C.T."/>
            <person name="Hug L.A."/>
            <person name="Sharon I."/>
            <person name="Castelle C.J."/>
            <person name="Probst A.J."/>
            <person name="Thomas B.C."/>
            <person name="Singh A."/>
            <person name="Wilkins M.J."/>
            <person name="Karaoz U."/>
            <person name="Brodie E.L."/>
            <person name="Williams K.H."/>
            <person name="Hubbard S.S."/>
            <person name="Banfield J.F."/>
        </authorList>
    </citation>
    <scope>NUCLEOTIDE SEQUENCE [LARGE SCALE GENOMIC DNA]</scope>
</reference>
<comment type="caution">
    <text evidence="2">The sequence shown here is derived from an EMBL/GenBank/DDBJ whole genome shotgun (WGS) entry which is preliminary data.</text>
</comment>
<dbReference type="CDD" id="cd00077">
    <property type="entry name" value="HDc"/>
    <property type="match status" value="1"/>
</dbReference>
<accession>A0A1F4NT79</accession>
<evidence type="ECO:0000313" key="2">
    <source>
        <dbReference type="EMBL" id="OGB74559.1"/>
    </source>
</evidence>
<dbReference type="Pfam" id="PF01966">
    <property type="entry name" value="HD"/>
    <property type="match status" value="1"/>
</dbReference>
<feature type="domain" description="HD" evidence="1">
    <location>
        <begin position="29"/>
        <end position="150"/>
    </location>
</feature>
<evidence type="ECO:0000313" key="3">
    <source>
        <dbReference type="Proteomes" id="UP000176651"/>
    </source>
</evidence>
<dbReference type="InterPro" id="IPR003607">
    <property type="entry name" value="HD/PDEase_dom"/>
</dbReference>
<protein>
    <recommendedName>
        <fullName evidence="1">HD domain-containing protein</fullName>
    </recommendedName>
</protein>
<gene>
    <name evidence="2" type="ORF">A2V68_03080</name>
</gene>
<dbReference type="STRING" id="1798535.A2V68_03080"/>
<sequence length="199" mass="23070">MKIKELPVKYQKIWAQCLPLFKRGRPGDAQHAKEVVELILGYRGKLKFDGDVLIPVAMMHDIGHTAILPEHFKYITGPEKVKNGKLVHMLVGAKIARDILSAVKYNKHASREIIDIISMHDADQLDLSDWRRLYTTRNKKIFHDLDSLDRYSAKRLKSMFSIGFKDPGQVFKVLEKFLDNFFFQEFKDIAQKSLAQLKK</sequence>
<dbReference type="SUPFAM" id="SSF109604">
    <property type="entry name" value="HD-domain/PDEase-like"/>
    <property type="match status" value="1"/>
</dbReference>
<dbReference type="AlphaFoldDB" id="A0A1F4NT79"/>
<evidence type="ECO:0000259" key="1">
    <source>
        <dbReference type="Pfam" id="PF01966"/>
    </source>
</evidence>
<organism evidence="2 3">
    <name type="scientific">candidate division Kazan bacterium RBG_13_50_9</name>
    <dbReference type="NCBI Taxonomy" id="1798535"/>
    <lineage>
        <taxon>Bacteria</taxon>
        <taxon>Bacteria division Kazan-3B-28</taxon>
    </lineage>
</organism>
<dbReference type="Gene3D" id="1.10.3210.10">
    <property type="entry name" value="Hypothetical protein af1432"/>
    <property type="match status" value="1"/>
</dbReference>
<proteinExistence type="predicted"/>
<dbReference type="InterPro" id="IPR006674">
    <property type="entry name" value="HD_domain"/>
</dbReference>
<name>A0A1F4NT79_UNCK3</name>